<dbReference type="SUPFAM" id="SSF51735">
    <property type="entry name" value="NAD(P)-binding Rossmann-fold domains"/>
    <property type="match status" value="1"/>
</dbReference>
<gene>
    <name evidence="6" type="ORF">H1P_880004</name>
</gene>
<dbReference type="InterPro" id="IPR010080">
    <property type="entry name" value="Thioester_reductase-like_dom"/>
</dbReference>
<organism evidence="6 7">
    <name type="scientific">Hyella patelloides LEGE 07179</name>
    <dbReference type="NCBI Taxonomy" id="945734"/>
    <lineage>
        <taxon>Bacteria</taxon>
        <taxon>Bacillati</taxon>
        <taxon>Cyanobacteriota</taxon>
        <taxon>Cyanophyceae</taxon>
        <taxon>Pleurocapsales</taxon>
        <taxon>Hyellaceae</taxon>
        <taxon>Hyella</taxon>
    </lineage>
</organism>
<dbReference type="InterPro" id="IPR044894">
    <property type="entry name" value="TubC_N_sf"/>
</dbReference>
<dbReference type="PANTHER" id="PTHR44845">
    <property type="entry name" value="CARRIER DOMAIN-CONTAINING PROTEIN"/>
    <property type="match status" value="1"/>
</dbReference>
<dbReference type="InterPro" id="IPR013120">
    <property type="entry name" value="FAR_NAD-bd"/>
</dbReference>
<evidence type="ECO:0000313" key="7">
    <source>
        <dbReference type="Proteomes" id="UP000320055"/>
    </source>
</evidence>
<dbReference type="Proteomes" id="UP000320055">
    <property type="component" value="Unassembled WGS sequence"/>
</dbReference>
<proteinExistence type="predicted"/>
<evidence type="ECO:0000313" key="6">
    <source>
        <dbReference type="EMBL" id="VEP18727.1"/>
    </source>
</evidence>
<dbReference type="InterPro" id="IPR036866">
    <property type="entry name" value="RibonucZ/Hydroxyglut_hydro"/>
</dbReference>
<sequence length="1016" mass="115091">MFYLKPNAIAEPLFNQWYAWSYLISPATAARYITESHLKIMQSFVDAPQVHRLTLQDLAMMGGPFINYGVDRVDEIRTLLEKTKKKQAHLIELSQAISQLDSLLMESAQGYSLEPLYQKVPQALQGYVELVYDAHNHPSIRFLEGLLFQSQYYNPASQTVALYLGQEDERSFVLSTPRLPDEHSLHIDIPFSDSRLDRLFQMRDIPQPYSQIKELLGITEQDERLFSSFFTEEPPQKEPKYSGESVRVRYFGHACVLIETKDISILCDPLISYQHQEGMTRYTYADLPEKIDYALITHNHQDHYMFETLLQLRHKIEHIVVPKSSSGNLLDPSLKLLSTTLGFANVIEIDNLETIEFDDGRIVALPFLGEHGDLNISAKAAFLVQLKGKSILCLADSNNIEPKLYEKIHQLFGDIDVIFIGMECDGAPFSWAYGSLLTKSIPRKMDATRRLDGSDAERAIELVSQFNPQQVYVYAMGQEPWLTYITSIKYTDQSRPILESNNLVRACRDRNIISERLLGSKEIILDKNLKRLSTVKTTTNCSEPPSQKTLEEFMAKLAHLDIKLWLEDDLLRCNAPKGVLTPTIKTLLCDRKAEIIDFLSNKSNDNETYNLLCADAVLDDSIQPKSPTEPTVNSNRILLTGATGFVGAFLLHELLQQTAADIYCLVHADSTKVARTKLENCLQSYQLWKVDFQSRIIPVIGDLSKSLLGLSEAQFLKLATDIDAIYHNGDWVDHVLPYSVLKSTNVEGTREILRLACQTRVKAVHFISTTRVLDTDKSGEKIIREQDCIDSGRVPPNGYFQSKWVAEKLVKAAGGRGLPICIYRLGRISGHSKTGVFDQNNFLYQLIIGCLELGNVPNAEMMQDVIPVDYVARAIIHLSQQQNSWGKSFHITHPQPVSTNVFFDKLRSLGYPIQQIPYEQWHQQLLDIAENHPEYGLYPLVPLLFSSASAPQSKATIVKFDCQNTFEGLSGTSITCPAIDDRLLDIYFSYLIEGGFIAPPPMQERPLIKQEFQTLT</sequence>
<dbReference type="RefSeq" id="WP_144868202.1">
    <property type="nucleotide sequence ID" value="NZ_LR213846.1"/>
</dbReference>
<dbReference type="EMBL" id="CAACVJ010000696">
    <property type="protein sequence ID" value="VEP18727.1"/>
    <property type="molecule type" value="Genomic_DNA"/>
</dbReference>
<dbReference type="OrthoDB" id="9778383at2"/>
<dbReference type="Gene3D" id="3.60.15.10">
    <property type="entry name" value="Ribonuclease Z/Hydroxyacylglutathione hydrolase-like"/>
    <property type="match status" value="1"/>
</dbReference>
<feature type="domain" description="Diiron non-heme beta-hydroxylase N-terminal" evidence="4">
    <location>
        <begin position="3"/>
        <end position="234"/>
    </location>
</feature>
<dbReference type="NCBIfam" id="TIGR01746">
    <property type="entry name" value="Thioester-redct"/>
    <property type="match status" value="1"/>
</dbReference>
<keyword evidence="7" id="KW-1185">Reference proteome</keyword>
<keyword evidence="1" id="KW-0596">Phosphopantetheine</keyword>
<feature type="domain" description="Thioester reductase (TE)" evidence="3">
    <location>
        <begin position="639"/>
        <end position="875"/>
    </location>
</feature>
<evidence type="ECO:0000259" key="5">
    <source>
        <dbReference type="Pfam" id="PF18563"/>
    </source>
</evidence>
<feature type="domain" description="TubC N-terminal docking" evidence="5">
    <location>
        <begin position="551"/>
        <end position="600"/>
    </location>
</feature>
<accession>A0A563W504</accession>
<keyword evidence="2" id="KW-0597">Phosphoprotein</keyword>
<dbReference type="Pfam" id="PF13483">
    <property type="entry name" value="Lactamase_B_3"/>
    <property type="match status" value="1"/>
</dbReference>
<dbReference type="CDD" id="cd05235">
    <property type="entry name" value="SDR_e1"/>
    <property type="match status" value="1"/>
</dbReference>
<evidence type="ECO:0000256" key="2">
    <source>
        <dbReference type="ARBA" id="ARBA00022553"/>
    </source>
</evidence>
<dbReference type="Pfam" id="PF18456">
    <property type="entry name" value="CmlA_N"/>
    <property type="match status" value="1"/>
</dbReference>
<dbReference type="Pfam" id="PF07993">
    <property type="entry name" value="NAD_binding_4"/>
    <property type="match status" value="1"/>
</dbReference>
<dbReference type="Pfam" id="PF18563">
    <property type="entry name" value="TubC_N"/>
    <property type="match status" value="1"/>
</dbReference>
<dbReference type="SUPFAM" id="SSF56281">
    <property type="entry name" value="Metallo-hydrolase/oxidoreductase"/>
    <property type="match status" value="1"/>
</dbReference>
<protein>
    <submittedName>
        <fullName evidence="6">Oxidoreductase</fullName>
    </submittedName>
</protein>
<dbReference type="InterPro" id="IPR041464">
    <property type="entry name" value="TubC_N"/>
</dbReference>
<dbReference type="AlphaFoldDB" id="A0A563W504"/>
<reference evidence="6 7" key="1">
    <citation type="submission" date="2019-01" db="EMBL/GenBank/DDBJ databases">
        <authorList>
            <person name="Brito A."/>
        </authorList>
    </citation>
    <scope>NUCLEOTIDE SEQUENCE [LARGE SCALE GENOMIC DNA]</scope>
    <source>
        <strain evidence="6">1</strain>
    </source>
</reference>
<dbReference type="Gene3D" id="3.40.50.720">
    <property type="entry name" value="NAD(P)-binding Rossmann-like Domain"/>
    <property type="match status" value="1"/>
</dbReference>
<name>A0A563W504_9CYAN</name>
<dbReference type="InterPro" id="IPR036291">
    <property type="entry name" value="NAD(P)-bd_dom_sf"/>
</dbReference>
<dbReference type="PANTHER" id="PTHR44845:SF6">
    <property type="entry name" value="BETA-ALANINE-ACTIVATING ENZYME"/>
    <property type="match status" value="1"/>
</dbReference>
<dbReference type="Gene3D" id="1.10.10.1830">
    <property type="entry name" value="Non-ribosomal peptide synthase, adenylation domain"/>
    <property type="match status" value="1"/>
</dbReference>
<evidence type="ECO:0000259" key="4">
    <source>
        <dbReference type="Pfam" id="PF18456"/>
    </source>
</evidence>
<evidence type="ECO:0000259" key="3">
    <source>
        <dbReference type="Pfam" id="PF07993"/>
    </source>
</evidence>
<dbReference type="InterPro" id="IPR041141">
    <property type="entry name" value="CmlA_N"/>
</dbReference>
<evidence type="ECO:0000256" key="1">
    <source>
        <dbReference type="ARBA" id="ARBA00022450"/>
    </source>
</evidence>